<evidence type="ECO:0000256" key="1">
    <source>
        <dbReference type="SAM" id="Phobius"/>
    </source>
</evidence>
<keyword evidence="1" id="KW-0472">Membrane</keyword>
<reference evidence="2 3" key="1">
    <citation type="submission" date="2019-03" db="EMBL/GenBank/DDBJ databases">
        <title>The genome sequence of Nitrosococcus wardiae strain D1FHST reveals the archetypal metabolic capacity of ammonia-oxidizing Gammaproteobacteria.</title>
        <authorList>
            <person name="Wang L."/>
            <person name="Lim C.K."/>
            <person name="Hanson T.E."/>
            <person name="Dang H."/>
            <person name="Klotz M.G."/>
        </authorList>
    </citation>
    <scope>NUCLEOTIDE SEQUENCE [LARGE SCALE GENOMIC DNA]</scope>
    <source>
        <strain evidence="2 3">D1FHS</strain>
    </source>
</reference>
<dbReference type="Pfam" id="PF05359">
    <property type="entry name" value="DUF748"/>
    <property type="match status" value="1"/>
</dbReference>
<accession>A0A4P7C0A5</accession>
<feature type="transmembrane region" description="Helical" evidence="1">
    <location>
        <begin position="6"/>
        <end position="27"/>
    </location>
</feature>
<keyword evidence="1" id="KW-0812">Transmembrane</keyword>
<keyword evidence="3" id="KW-1185">Reference proteome</keyword>
<dbReference type="OrthoDB" id="5615627at2"/>
<dbReference type="AlphaFoldDB" id="A0A4P7C0A5"/>
<protein>
    <recommendedName>
        <fullName evidence="4">AsmA family protein</fullName>
    </recommendedName>
</protein>
<keyword evidence="1" id="KW-1133">Transmembrane helix</keyword>
<dbReference type="InterPro" id="IPR008023">
    <property type="entry name" value="DUF748"/>
</dbReference>
<proteinExistence type="predicted"/>
<dbReference type="RefSeq" id="WP_134358264.1">
    <property type="nucleotide sequence ID" value="NZ_CP038033.1"/>
</dbReference>
<evidence type="ECO:0000313" key="3">
    <source>
        <dbReference type="Proteomes" id="UP000294325"/>
    </source>
</evidence>
<dbReference type="KEGG" id="nwr:E3U44_11100"/>
<dbReference type="Proteomes" id="UP000294325">
    <property type="component" value="Chromosome"/>
</dbReference>
<dbReference type="EMBL" id="CP038033">
    <property type="protein sequence ID" value="QBQ54999.1"/>
    <property type="molecule type" value="Genomic_DNA"/>
</dbReference>
<evidence type="ECO:0000313" key="2">
    <source>
        <dbReference type="EMBL" id="QBQ54999.1"/>
    </source>
</evidence>
<name>A0A4P7C0A5_9GAMM</name>
<gene>
    <name evidence="2" type="ORF">E3U44_11100</name>
</gene>
<evidence type="ECO:0008006" key="4">
    <source>
        <dbReference type="Google" id="ProtNLM"/>
    </source>
</evidence>
<organism evidence="2 3">
    <name type="scientific">Nitrosococcus wardiae</name>
    <dbReference type="NCBI Taxonomy" id="1814290"/>
    <lineage>
        <taxon>Bacteria</taxon>
        <taxon>Pseudomonadati</taxon>
        <taxon>Pseudomonadota</taxon>
        <taxon>Gammaproteobacteria</taxon>
        <taxon>Chromatiales</taxon>
        <taxon>Chromatiaceae</taxon>
        <taxon>Nitrosococcus</taxon>
    </lineage>
</organism>
<sequence length="248" mass="26705">METGETLLISIVIFIVIIAIVLIYAWFSLNGLIKVAIERYGSQVTQTKVQVSKVKIAPTAGGGSLSHFTISNPPGFSGSSAITLDTISIKIDTATLTQNPIILSEVIIHSPQVLFEINPPGKSNISVLRKNIVTGSQFTPPKLKQAGKKEIKLVIRRLIVEDGQIQARMTGRKGPQLGGKLPRLELMDIGDKTGGFSPREMAEKVMAILINPIDSAASGLRAKTEEYLSDAFKEIGKITGQKSKTRAG</sequence>